<dbReference type="EMBL" id="LR798231">
    <property type="protein sequence ID" value="CAB5208804.1"/>
    <property type="molecule type" value="Genomic_DNA"/>
</dbReference>
<dbReference type="InterPro" id="IPR013785">
    <property type="entry name" value="Aldolase_TIM"/>
</dbReference>
<dbReference type="InterPro" id="IPR007197">
    <property type="entry name" value="rSAM"/>
</dbReference>
<dbReference type="GO" id="GO:0003824">
    <property type="term" value="F:catalytic activity"/>
    <property type="evidence" value="ECO:0007669"/>
    <property type="project" value="InterPro"/>
</dbReference>
<dbReference type="GO" id="GO:0046872">
    <property type="term" value="F:metal ion binding"/>
    <property type="evidence" value="ECO:0007669"/>
    <property type="project" value="UniProtKB-KW"/>
</dbReference>
<evidence type="ECO:0000256" key="6">
    <source>
        <dbReference type="ARBA" id="ARBA00023014"/>
    </source>
</evidence>
<evidence type="ECO:0000256" key="3">
    <source>
        <dbReference type="ARBA" id="ARBA00022691"/>
    </source>
</evidence>
<evidence type="ECO:0000256" key="4">
    <source>
        <dbReference type="ARBA" id="ARBA00022723"/>
    </source>
</evidence>
<dbReference type="Pfam" id="PF04055">
    <property type="entry name" value="Radical_SAM"/>
    <property type="match status" value="1"/>
</dbReference>
<evidence type="ECO:0000259" key="7">
    <source>
        <dbReference type="Pfam" id="PF04055"/>
    </source>
</evidence>
<evidence type="ECO:0000313" key="8">
    <source>
        <dbReference type="EMBL" id="CAB4126047.1"/>
    </source>
</evidence>
<gene>
    <name evidence="9" type="ORF">UFOVP181_191</name>
    <name evidence="8" type="ORF">UFOVP57_448</name>
</gene>
<keyword evidence="4" id="KW-0479">Metal-binding</keyword>
<sequence length="324" mass="37760">MSFTTIPFQNIVRFGQRTMLDRPLFSTSWILGRFCNYKCSYCWPYARTDEVDHQPLEVYKHAVDEIKRQARQNGFTEFHWSFSGGEPTAYKNLLDLVKHLDDGPKTPYQSIHMTTNLSPGSKWWNNWCTATELLQRRSITASFHDEFAKEQEFGDKCLQLMYNQVHVTVNQVMVPEKFDELYERMSRLHARGINVTLKPQSDPTASKVVDGYTDEQLKLLQEGFPQRAFGEDLYQIALYEQDGTEHLFDQAERFNAFEFNKFTNWTCNSGYQSVIIRGTEVKRSYSCYDDPLGTLENFELFKEPKRCISPNCVSSADSKIPKCK</sequence>
<evidence type="ECO:0000256" key="1">
    <source>
        <dbReference type="ARBA" id="ARBA00001966"/>
    </source>
</evidence>
<proteinExistence type="predicted"/>
<evidence type="ECO:0000256" key="5">
    <source>
        <dbReference type="ARBA" id="ARBA00023004"/>
    </source>
</evidence>
<feature type="domain" description="Radical SAM core" evidence="7">
    <location>
        <begin position="30"/>
        <end position="117"/>
    </location>
</feature>
<reference evidence="9" key="1">
    <citation type="submission" date="2020-05" db="EMBL/GenBank/DDBJ databases">
        <authorList>
            <person name="Chiriac C."/>
            <person name="Salcher M."/>
            <person name="Ghai R."/>
            <person name="Kavagutti S V."/>
        </authorList>
    </citation>
    <scope>NUCLEOTIDE SEQUENCE</scope>
</reference>
<dbReference type="CDD" id="cd01335">
    <property type="entry name" value="Radical_SAM"/>
    <property type="match status" value="1"/>
</dbReference>
<dbReference type="EMBL" id="LR796187">
    <property type="protein sequence ID" value="CAB4126047.1"/>
    <property type="molecule type" value="Genomic_DNA"/>
</dbReference>
<keyword evidence="2" id="KW-0004">4Fe-4S</keyword>
<dbReference type="InterPro" id="IPR058240">
    <property type="entry name" value="rSAM_sf"/>
</dbReference>
<accession>A0A6J7WKZ6</accession>
<dbReference type="SUPFAM" id="SSF102114">
    <property type="entry name" value="Radical SAM enzymes"/>
    <property type="match status" value="1"/>
</dbReference>
<dbReference type="Gene3D" id="3.20.20.70">
    <property type="entry name" value="Aldolase class I"/>
    <property type="match status" value="1"/>
</dbReference>
<dbReference type="PANTHER" id="PTHR43787">
    <property type="entry name" value="FEMO COFACTOR BIOSYNTHESIS PROTEIN NIFB-RELATED"/>
    <property type="match status" value="1"/>
</dbReference>
<evidence type="ECO:0000256" key="2">
    <source>
        <dbReference type="ARBA" id="ARBA00022485"/>
    </source>
</evidence>
<keyword evidence="6" id="KW-0411">Iron-sulfur</keyword>
<keyword evidence="5" id="KW-0408">Iron</keyword>
<dbReference type="PANTHER" id="PTHR43787:SF3">
    <property type="entry name" value="ARYLSULFATASE REGULATORY PROTEIN"/>
    <property type="match status" value="1"/>
</dbReference>
<name>A0A6J7WKZ6_9CAUD</name>
<organism evidence="9">
    <name type="scientific">uncultured Caudovirales phage</name>
    <dbReference type="NCBI Taxonomy" id="2100421"/>
    <lineage>
        <taxon>Viruses</taxon>
        <taxon>Duplodnaviria</taxon>
        <taxon>Heunggongvirae</taxon>
        <taxon>Uroviricota</taxon>
        <taxon>Caudoviricetes</taxon>
        <taxon>Peduoviridae</taxon>
        <taxon>Maltschvirus</taxon>
        <taxon>Maltschvirus maltsch</taxon>
    </lineage>
</organism>
<keyword evidence="3" id="KW-0949">S-adenosyl-L-methionine</keyword>
<dbReference type="SFLD" id="SFLDS00029">
    <property type="entry name" value="Radical_SAM"/>
    <property type="match status" value="1"/>
</dbReference>
<dbReference type="GO" id="GO:0051539">
    <property type="term" value="F:4 iron, 4 sulfur cluster binding"/>
    <property type="evidence" value="ECO:0007669"/>
    <property type="project" value="UniProtKB-KW"/>
</dbReference>
<evidence type="ECO:0000313" key="9">
    <source>
        <dbReference type="EMBL" id="CAB5208804.1"/>
    </source>
</evidence>
<protein>
    <submittedName>
        <fullName evidence="9">Radical_SAM domain containing protein</fullName>
    </submittedName>
</protein>
<comment type="cofactor">
    <cofactor evidence="1">
        <name>[4Fe-4S] cluster</name>
        <dbReference type="ChEBI" id="CHEBI:49883"/>
    </cofactor>
</comment>